<evidence type="ECO:0000313" key="3">
    <source>
        <dbReference type="EMBL" id="KAK5607809.1"/>
    </source>
</evidence>
<proteinExistence type="predicted"/>
<keyword evidence="2" id="KW-0732">Signal</keyword>
<reference evidence="3 4" key="1">
    <citation type="submission" date="2021-06" db="EMBL/GenBank/DDBJ databases">
        <authorList>
            <person name="Palmer J.M."/>
        </authorList>
    </citation>
    <scope>NUCLEOTIDE SEQUENCE [LARGE SCALE GENOMIC DNA]</scope>
    <source>
        <strain evidence="3 4">MEX-2019</strain>
        <tissue evidence="3">Muscle</tissue>
    </source>
</reference>
<dbReference type="Proteomes" id="UP001311232">
    <property type="component" value="Unassembled WGS sequence"/>
</dbReference>
<feature type="compositionally biased region" description="Polar residues" evidence="1">
    <location>
        <begin position="18"/>
        <end position="51"/>
    </location>
</feature>
<keyword evidence="4" id="KW-1185">Reference proteome</keyword>
<organism evidence="3 4">
    <name type="scientific">Crenichthys baileyi</name>
    <name type="common">White River springfish</name>
    <dbReference type="NCBI Taxonomy" id="28760"/>
    <lineage>
        <taxon>Eukaryota</taxon>
        <taxon>Metazoa</taxon>
        <taxon>Chordata</taxon>
        <taxon>Craniata</taxon>
        <taxon>Vertebrata</taxon>
        <taxon>Euteleostomi</taxon>
        <taxon>Actinopterygii</taxon>
        <taxon>Neopterygii</taxon>
        <taxon>Teleostei</taxon>
        <taxon>Neoteleostei</taxon>
        <taxon>Acanthomorphata</taxon>
        <taxon>Ovalentaria</taxon>
        <taxon>Atherinomorphae</taxon>
        <taxon>Cyprinodontiformes</taxon>
        <taxon>Goodeidae</taxon>
        <taxon>Crenichthys</taxon>
    </lineage>
</organism>
<protein>
    <submittedName>
        <fullName evidence="3">Uncharacterized protein</fullName>
    </submittedName>
</protein>
<sequence length="69" mass="7875">MVCVLTLSLIYLPSRQLSTPEQIQPWTQRPETRQNQGAQAPSKQPPGVSQHTLEHPTPDIENHQYTSRQ</sequence>
<evidence type="ECO:0000313" key="4">
    <source>
        <dbReference type="Proteomes" id="UP001311232"/>
    </source>
</evidence>
<dbReference type="EMBL" id="JAHHUM010001938">
    <property type="protein sequence ID" value="KAK5607809.1"/>
    <property type="molecule type" value="Genomic_DNA"/>
</dbReference>
<evidence type="ECO:0000256" key="2">
    <source>
        <dbReference type="SAM" id="SignalP"/>
    </source>
</evidence>
<feature type="signal peptide" evidence="2">
    <location>
        <begin position="1"/>
        <end position="16"/>
    </location>
</feature>
<gene>
    <name evidence="3" type="ORF">CRENBAI_010919</name>
</gene>
<accession>A0AAV9RFL3</accession>
<feature type="compositionally biased region" description="Basic and acidic residues" evidence="1">
    <location>
        <begin position="52"/>
        <end position="62"/>
    </location>
</feature>
<dbReference type="AlphaFoldDB" id="A0AAV9RFL3"/>
<comment type="caution">
    <text evidence="3">The sequence shown here is derived from an EMBL/GenBank/DDBJ whole genome shotgun (WGS) entry which is preliminary data.</text>
</comment>
<feature type="chain" id="PRO_5043776658" evidence="2">
    <location>
        <begin position="17"/>
        <end position="69"/>
    </location>
</feature>
<evidence type="ECO:0000256" key="1">
    <source>
        <dbReference type="SAM" id="MobiDB-lite"/>
    </source>
</evidence>
<name>A0AAV9RFL3_9TELE</name>
<feature type="region of interest" description="Disordered" evidence="1">
    <location>
        <begin position="18"/>
        <end position="69"/>
    </location>
</feature>